<feature type="region of interest" description="Disordered" evidence="1">
    <location>
        <begin position="1"/>
        <end position="78"/>
    </location>
</feature>
<comment type="caution">
    <text evidence="2">The sequence shown here is derived from an EMBL/GenBank/DDBJ whole genome shotgun (WGS) entry which is preliminary data.</text>
</comment>
<gene>
    <name evidence="2" type="ORF">AB1Y20_010003</name>
</gene>
<dbReference type="EMBL" id="JBGBPQ010000002">
    <property type="protein sequence ID" value="KAL1528666.1"/>
    <property type="molecule type" value="Genomic_DNA"/>
</dbReference>
<evidence type="ECO:0000313" key="3">
    <source>
        <dbReference type="Proteomes" id="UP001515480"/>
    </source>
</evidence>
<dbReference type="Proteomes" id="UP001515480">
    <property type="component" value="Unassembled WGS sequence"/>
</dbReference>
<keyword evidence="3" id="KW-1185">Reference proteome</keyword>
<sequence length="465" mass="52609">MTELTCADDPHTIQPNDSTSALPRKRPALQQQPATPLQPSPLPHDASLGRMTRRQAAELSSTSVPRVPADAAAHKRPRRLPRRRLYSIAFTWPEGASWLSTQGDRKRAPSWYADRVTELVELRAADGASSFVVHVHGSIDPLARAALLSRWRAAFERARGSKREEGGPTLELVVCDKTMPPMWPAAMRGTANLQQSLASPVHPAHYPCVHRTAQQCTHTLVAPLIDDMSEQIVICIDVHDDKEKQTTEIDSLLEQMSDDCRSIGLTAWPGHDLRSSFPRDDPSIAPYPVLGIDRSAADAAEDIVWHLDCGLLISLPGFRRKLRDLKIPPFKDHLAYCREAFEYDPLRGTDEMILEMYLLAARPAMRDYGHLLPAMLCACASLRVHRLCPTRQMLERQRVSKWPEVLSHHLPAYVPRRRRPKQFIYDDEVVEYKYPRTSGAIKLEWRNVGSISTFARSELLRKTQW</sequence>
<organism evidence="2 3">
    <name type="scientific">Prymnesium parvum</name>
    <name type="common">Toxic golden alga</name>
    <dbReference type="NCBI Taxonomy" id="97485"/>
    <lineage>
        <taxon>Eukaryota</taxon>
        <taxon>Haptista</taxon>
        <taxon>Haptophyta</taxon>
        <taxon>Prymnesiophyceae</taxon>
        <taxon>Prymnesiales</taxon>
        <taxon>Prymnesiaceae</taxon>
        <taxon>Prymnesium</taxon>
    </lineage>
</organism>
<dbReference type="AlphaFoldDB" id="A0AB34K368"/>
<reference evidence="2 3" key="1">
    <citation type="journal article" date="2024" name="Science">
        <title>Giant polyketide synthase enzymes in the biosynthesis of giant marine polyether toxins.</title>
        <authorList>
            <person name="Fallon T.R."/>
            <person name="Shende V.V."/>
            <person name="Wierzbicki I.H."/>
            <person name="Pendleton A.L."/>
            <person name="Watervoot N.F."/>
            <person name="Auber R.P."/>
            <person name="Gonzalez D.J."/>
            <person name="Wisecaver J.H."/>
            <person name="Moore B.S."/>
        </authorList>
    </citation>
    <scope>NUCLEOTIDE SEQUENCE [LARGE SCALE GENOMIC DNA]</scope>
    <source>
        <strain evidence="2 3">12B1</strain>
    </source>
</reference>
<accession>A0AB34K368</accession>
<evidence type="ECO:0000313" key="2">
    <source>
        <dbReference type="EMBL" id="KAL1528666.1"/>
    </source>
</evidence>
<protein>
    <submittedName>
        <fullName evidence="2">Uncharacterized protein</fullName>
    </submittedName>
</protein>
<name>A0AB34K368_PRYPA</name>
<proteinExistence type="predicted"/>
<evidence type="ECO:0000256" key="1">
    <source>
        <dbReference type="SAM" id="MobiDB-lite"/>
    </source>
</evidence>